<dbReference type="EMBL" id="KZ107862">
    <property type="protein sequence ID" value="OSS43750.1"/>
    <property type="molecule type" value="Genomic_DNA"/>
</dbReference>
<dbReference type="STRING" id="105696.A0A1Y2LJ36"/>
<reference evidence="3 4" key="1">
    <citation type="journal article" date="2017" name="Genome Announc.">
        <title>Genome sequence of the saprophytic ascomycete Epicoccum nigrum ICMP 19927 strain isolated from New Zealand.</title>
        <authorList>
            <person name="Fokin M."/>
            <person name="Fleetwood D."/>
            <person name="Weir B.S."/>
            <person name="Villas-Boas S.G."/>
        </authorList>
    </citation>
    <scope>NUCLEOTIDE SEQUENCE [LARGE SCALE GENOMIC DNA]</scope>
    <source>
        <strain evidence="3 4">ICMP 19927</strain>
    </source>
</reference>
<name>A0A1Y2LJ36_EPING</name>
<feature type="transmembrane region" description="Helical" evidence="2">
    <location>
        <begin position="49"/>
        <end position="70"/>
    </location>
</feature>
<dbReference type="PANTHER" id="PTHR35896">
    <property type="entry name" value="IG-LIKE DOMAIN-CONTAINING PROTEIN"/>
    <property type="match status" value="1"/>
</dbReference>
<evidence type="ECO:0000313" key="3">
    <source>
        <dbReference type="EMBL" id="OSS43750.1"/>
    </source>
</evidence>
<proteinExistence type="predicted"/>
<dbReference type="InterPro" id="IPR053008">
    <property type="entry name" value="Phomopsin_biosynth_assoc"/>
</dbReference>
<keyword evidence="2" id="KW-0812">Transmembrane</keyword>
<gene>
    <name evidence="3" type="ORF">B5807_11507</name>
</gene>
<dbReference type="InParanoid" id="A0A1Y2LJ36"/>
<organism evidence="3 4">
    <name type="scientific">Epicoccum nigrum</name>
    <name type="common">Soil fungus</name>
    <name type="synonym">Epicoccum purpurascens</name>
    <dbReference type="NCBI Taxonomy" id="105696"/>
    <lineage>
        <taxon>Eukaryota</taxon>
        <taxon>Fungi</taxon>
        <taxon>Dikarya</taxon>
        <taxon>Ascomycota</taxon>
        <taxon>Pezizomycotina</taxon>
        <taxon>Dothideomycetes</taxon>
        <taxon>Pleosporomycetidae</taxon>
        <taxon>Pleosporales</taxon>
        <taxon>Pleosporineae</taxon>
        <taxon>Didymellaceae</taxon>
        <taxon>Epicoccum</taxon>
    </lineage>
</organism>
<dbReference type="PANTHER" id="PTHR35896:SF3">
    <property type="entry name" value="MAJOR FACILITATOR SUPERFAMILY TRANSPORTER"/>
    <property type="match status" value="1"/>
</dbReference>
<evidence type="ECO:0000256" key="2">
    <source>
        <dbReference type="SAM" id="Phobius"/>
    </source>
</evidence>
<feature type="compositionally biased region" description="Polar residues" evidence="1">
    <location>
        <begin position="1"/>
        <end position="13"/>
    </location>
</feature>
<keyword evidence="4" id="KW-1185">Reference proteome</keyword>
<evidence type="ECO:0000256" key="1">
    <source>
        <dbReference type="SAM" id="MobiDB-lite"/>
    </source>
</evidence>
<keyword evidence="2" id="KW-0472">Membrane</keyword>
<feature type="region of interest" description="Disordered" evidence="1">
    <location>
        <begin position="1"/>
        <end position="38"/>
    </location>
</feature>
<accession>A0A1Y2LJ36</accession>
<dbReference type="OMA" id="IHTQAIN"/>
<dbReference type="AlphaFoldDB" id="A0A1Y2LJ36"/>
<protein>
    <submittedName>
        <fullName evidence="3">Uncharacterized protein</fullName>
    </submittedName>
</protein>
<keyword evidence="2" id="KW-1133">Transmembrane helix</keyword>
<dbReference type="Proteomes" id="UP000193240">
    <property type="component" value="Unassembled WGS sequence"/>
</dbReference>
<evidence type="ECO:0000313" key="4">
    <source>
        <dbReference type="Proteomes" id="UP000193240"/>
    </source>
</evidence>
<sequence length="242" mass="27276">MNRSQISYHSLKSSELGDIPESVSSGEEHDLEDATPFPTSKPCHRILSLLSRLVVVTFAIWGFLSLLATITQHLRVQNPDVYRPATLPTDYNHCTCGSTIAEARSKGCKYDSMGAAWLPDYCRDDDLTSTFARSGTEPDGSWPYYADANGTQRVSVEGIAAMGKGSFYATRYWHVAHCLFYWEKYVRMRDTGKVMEARFDRAKHTQHCRKLALKRGADPDLLIAVEVVMDSRVDDLGHEEHH</sequence>